<reference evidence="3" key="1">
    <citation type="journal article" date="2023" name="Commun. Biol.">
        <title>Genome analysis of Parmales, the sister group of diatoms, reveals the evolutionary specialization of diatoms from phago-mixotrophs to photoautotrophs.</title>
        <authorList>
            <person name="Ban H."/>
            <person name="Sato S."/>
            <person name="Yoshikawa S."/>
            <person name="Yamada K."/>
            <person name="Nakamura Y."/>
            <person name="Ichinomiya M."/>
            <person name="Sato N."/>
            <person name="Blanc-Mathieu R."/>
            <person name="Endo H."/>
            <person name="Kuwata A."/>
            <person name="Ogata H."/>
        </authorList>
    </citation>
    <scope>NUCLEOTIDE SEQUENCE [LARGE SCALE GENOMIC DNA]</scope>
</reference>
<accession>A0A9W7GH19</accession>
<dbReference type="OrthoDB" id="10561521at2759"/>
<sequence length="83" mass="9218">MQSTTPESTGQENGEEGGGVDPGFLAKVQAKRAVYQAQTQSDKRKREETRAGLGRNNMEDYIAEHQQFIAEQETRNPPPAPEE</sequence>
<feature type="compositionally biased region" description="Polar residues" evidence="1">
    <location>
        <begin position="1"/>
        <end position="12"/>
    </location>
</feature>
<dbReference type="AlphaFoldDB" id="A0A9W7GH19"/>
<evidence type="ECO:0000256" key="1">
    <source>
        <dbReference type="SAM" id="MobiDB-lite"/>
    </source>
</evidence>
<name>A0A9W7GH19_9STRA</name>
<evidence type="ECO:0000313" key="2">
    <source>
        <dbReference type="EMBL" id="GMI43748.1"/>
    </source>
</evidence>
<proteinExistence type="predicted"/>
<feature type="region of interest" description="Disordered" evidence="1">
    <location>
        <begin position="1"/>
        <end position="83"/>
    </location>
</feature>
<dbReference type="EMBL" id="BRYA01001460">
    <property type="protein sequence ID" value="GMI43748.1"/>
    <property type="molecule type" value="Genomic_DNA"/>
</dbReference>
<keyword evidence="3" id="KW-1185">Reference proteome</keyword>
<gene>
    <name evidence="2" type="ORF">TrCOL_g13543</name>
</gene>
<organism evidence="2 3">
    <name type="scientific">Triparma columacea</name>
    <dbReference type="NCBI Taxonomy" id="722753"/>
    <lineage>
        <taxon>Eukaryota</taxon>
        <taxon>Sar</taxon>
        <taxon>Stramenopiles</taxon>
        <taxon>Ochrophyta</taxon>
        <taxon>Bolidophyceae</taxon>
        <taxon>Parmales</taxon>
        <taxon>Triparmaceae</taxon>
        <taxon>Triparma</taxon>
    </lineage>
</organism>
<evidence type="ECO:0000313" key="3">
    <source>
        <dbReference type="Proteomes" id="UP001165065"/>
    </source>
</evidence>
<feature type="compositionally biased region" description="Basic and acidic residues" evidence="1">
    <location>
        <begin position="41"/>
        <end position="50"/>
    </location>
</feature>
<protein>
    <submittedName>
        <fullName evidence="2">Uncharacterized protein</fullName>
    </submittedName>
</protein>
<dbReference type="Proteomes" id="UP001165065">
    <property type="component" value="Unassembled WGS sequence"/>
</dbReference>
<comment type="caution">
    <text evidence="2">The sequence shown here is derived from an EMBL/GenBank/DDBJ whole genome shotgun (WGS) entry which is preliminary data.</text>
</comment>